<keyword evidence="9" id="KW-1185">Reference proteome</keyword>
<feature type="transmembrane region" description="Helical" evidence="6">
    <location>
        <begin position="60"/>
        <end position="82"/>
    </location>
</feature>
<dbReference type="InterPro" id="IPR015414">
    <property type="entry name" value="TMEM64"/>
</dbReference>
<keyword evidence="5 6" id="KW-0472">Membrane</keyword>
<dbReference type="Pfam" id="PF09335">
    <property type="entry name" value="VTT_dom"/>
    <property type="match status" value="1"/>
</dbReference>
<keyword evidence="4 6" id="KW-1133">Transmembrane helix</keyword>
<comment type="caution">
    <text evidence="8">The sequence shown here is derived from an EMBL/GenBank/DDBJ whole genome shotgun (WGS) entry which is preliminary data.</text>
</comment>
<dbReference type="Proteomes" id="UP001469365">
    <property type="component" value="Unassembled WGS sequence"/>
</dbReference>
<evidence type="ECO:0000256" key="4">
    <source>
        <dbReference type="ARBA" id="ARBA00022989"/>
    </source>
</evidence>
<evidence type="ECO:0000256" key="5">
    <source>
        <dbReference type="ARBA" id="ARBA00023136"/>
    </source>
</evidence>
<evidence type="ECO:0000259" key="7">
    <source>
        <dbReference type="Pfam" id="PF09335"/>
    </source>
</evidence>
<dbReference type="PANTHER" id="PTHR12677">
    <property type="entry name" value="GOLGI APPARATUS MEMBRANE PROTEIN TVP38-RELATED"/>
    <property type="match status" value="1"/>
</dbReference>
<organism evidence="8 9">
    <name type="scientific">Paenibacillus filicis</name>
    <dbReference type="NCBI Taxonomy" id="669464"/>
    <lineage>
        <taxon>Bacteria</taxon>
        <taxon>Bacillati</taxon>
        <taxon>Bacillota</taxon>
        <taxon>Bacilli</taxon>
        <taxon>Bacillales</taxon>
        <taxon>Paenibacillaceae</taxon>
        <taxon>Paenibacillus</taxon>
    </lineage>
</organism>
<feature type="transmembrane region" description="Helical" evidence="6">
    <location>
        <begin position="135"/>
        <end position="153"/>
    </location>
</feature>
<evidence type="ECO:0000313" key="8">
    <source>
        <dbReference type="EMBL" id="MEK8131918.1"/>
    </source>
</evidence>
<proteinExistence type="inferred from homology"/>
<evidence type="ECO:0000256" key="2">
    <source>
        <dbReference type="ARBA" id="ARBA00022475"/>
    </source>
</evidence>
<accession>A0ABU9DSQ1</accession>
<keyword evidence="2 6" id="KW-1003">Cell membrane</keyword>
<keyword evidence="3 6" id="KW-0812">Transmembrane</keyword>
<gene>
    <name evidence="8" type="ORF">WMW72_28825</name>
</gene>
<evidence type="ECO:0000256" key="3">
    <source>
        <dbReference type="ARBA" id="ARBA00022692"/>
    </source>
</evidence>
<comment type="similarity">
    <text evidence="6">Belongs to the TVP38/TMEM64 family.</text>
</comment>
<dbReference type="EMBL" id="JBBPCC010000025">
    <property type="protein sequence ID" value="MEK8131918.1"/>
    <property type="molecule type" value="Genomic_DNA"/>
</dbReference>
<dbReference type="PANTHER" id="PTHR12677:SF59">
    <property type="entry name" value="GOLGI APPARATUS MEMBRANE PROTEIN TVP38-RELATED"/>
    <property type="match status" value="1"/>
</dbReference>
<feature type="transmembrane region" description="Helical" evidence="6">
    <location>
        <begin position="165"/>
        <end position="184"/>
    </location>
</feature>
<evidence type="ECO:0000313" key="9">
    <source>
        <dbReference type="Proteomes" id="UP001469365"/>
    </source>
</evidence>
<feature type="domain" description="VTT" evidence="7">
    <location>
        <begin position="37"/>
        <end position="155"/>
    </location>
</feature>
<comment type="subcellular location">
    <subcellularLocation>
        <location evidence="1 6">Cell membrane</location>
        <topology evidence="1 6">Multi-pass membrane protein</topology>
    </subcellularLocation>
</comment>
<evidence type="ECO:0000256" key="1">
    <source>
        <dbReference type="ARBA" id="ARBA00004651"/>
    </source>
</evidence>
<name>A0ABU9DSQ1_9BACL</name>
<evidence type="ECO:0000256" key="6">
    <source>
        <dbReference type="RuleBase" id="RU366058"/>
    </source>
</evidence>
<dbReference type="RefSeq" id="WP_341419052.1">
    <property type="nucleotide sequence ID" value="NZ_JBBPCC010000025.1"/>
</dbReference>
<reference evidence="8 9" key="1">
    <citation type="submission" date="2024-04" db="EMBL/GenBank/DDBJ databases">
        <title>draft genome sequnece of Paenibacillus filicis.</title>
        <authorList>
            <person name="Kim D.-U."/>
        </authorList>
    </citation>
    <scope>NUCLEOTIDE SEQUENCE [LARGE SCALE GENOMIC DNA]</scope>
    <source>
        <strain evidence="8 9">KACC14197</strain>
    </source>
</reference>
<dbReference type="InterPro" id="IPR032816">
    <property type="entry name" value="VTT_dom"/>
</dbReference>
<comment type="caution">
    <text evidence="6">Lacks conserved residue(s) required for the propagation of feature annotation.</text>
</comment>
<protein>
    <recommendedName>
        <fullName evidence="6">TVP38/TMEM64 family membrane protein</fullName>
    </recommendedName>
</protein>
<sequence>MSHWNVEHLSELLNSFGWWGHVVGALLILLHSMVPFVPFVVVAGVNVLLFGFWGGLAVNYIFACIGAIFAFFLARNLGRSWVQRKLAGYSFLDNINSLLQRYGLWCIAASRVLPVLPSSIVSIGAAFMKVRTRHFIIGTLIGNAPMIWLESMVGHDLFHFGQHKGRLLILGAILVLMFAMGAYFRNKWTRTGPPASSGKPSHSKR</sequence>